<name>C5MIY3_CANTT</name>
<dbReference type="EMBL" id="GG692405">
    <property type="protein sequence ID" value="EER30242.1"/>
    <property type="molecule type" value="Genomic_DNA"/>
</dbReference>
<organism evidence="1 2">
    <name type="scientific">Candida tropicalis (strain ATCC MYA-3404 / T1)</name>
    <name type="common">Yeast</name>
    <dbReference type="NCBI Taxonomy" id="294747"/>
    <lineage>
        <taxon>Eukaryota</taxon>
        <taxon>Fungi</taxon>
        <taxon>Dikarya</taxon>
        <taxon>Ascomycota</taxon>
        <taxon>Saccharomycotina</taxon>
        <taxon>Pichiomycetes</taxon>
        <taxon>Debaryomycetaceae</taxon>
        <taxon>Candida/Lodderomyces clade</taxon>
        <taxon>Candida</taxon>
    </lineage>
</organism>
<dbReference type="OrthoDB" id="4081346at2759"/>
<dbReference type="AlphaFoldDB" id="C5MIY3"/>
<dbReference type="VEuPathDB" id="FungiDB:CTRG_06026"/>
<evidence type="ECO:0000313" key="2">
    <source>
        <dbReference type="Proteomes" id="UP000002037"/>
    </source>
</evidence>
<proteinExistence type="predicted"/>
<dbReference type="Proteomes" id="UP000002037">
    <property type="component" value="Unassembled WGS sequence"/>
</dbReference>
<protein>
    <submittedName>
        <fullName evidence="1">Uncharacterized protein</fullName>
    </submittedName>
</protein>
<keyword evidence="2" id="KW-1185">Reference proteome</keyword>
<dbReference type="RefSeq" id="XP_002546548.1">
    <property type="nucleotide sequence ID" value="XM_002546502.1"/>
</dbReference>
<reference evidence="1 2" key="1">
    <citation type="journal article" date="2009" name="Nature">
        <title>Evolution of pathogenicity and sexual reproduction in eight Candida genomes.</title>
        <authorList>
            <person name="Butler G."/>
            <person name="Rasmussen M.D."/>
            <person name="Lin M.F."/>
            <person name="Santos M.A."/>
            <person name="Sakthikumar S."/>
            <person name="Munro C.A."/>
            <person name="Rheinbay E."/>
            <person name="Grabherr M."/>
            <person name="Forche A."/>
            <person name="Reedy J.L."/>
            <person name="Agrafioti I."/>
            <person name="Arnaud M.B."/>
            <person name="Bates S."/>
            <person name="Brown A.J."/>
            <person name="Brunke S."/>
            <person name="Costanzo M.C."/>
            <person name="Fitzpatrick D.A."/>
            <person name="de Groot P.W."/>
            <person name="Harris D."/>
            <person name="Hoyer L.L."/>
            <person name="Hube B."/>
            <person name="Klis F.M."/>
            <person name="Kodira C."/>
            <person name="Lennard N."/>
            <person name="Logue M.E."/>
            <person name="Martin R."/>
            <person name="Neiman A.M."/>
            <person name="Nikolaou E."/>
            <person name="Quail M.A."/>
            <person name="Quinn J."/>
            <person name="Santos M.C."/>
            <person name="Schmitzberger F.F."/>
            <person name="Sherlock G."/>
            <person name="Shah P."/>
            <person name="Silverstein K.A."/>
            <person name="Skrzypek M.S."/>
            <person name="Soll D."/>
            <person name="Staggs R."/>
            <person name="Stansfield I."/>
            <person name="Stumpf M.P."/>
            <person name="Sudbery P.E."/>
            <person name="Srikantha T."/>
            <person name="Zeng Q."/>
            <person name="Berman J."/>
            <person name="Berriman M."/>
            <person name="Heitman J."/>
            <person name="Gow N.A."/>
            <person name="Lorenz M.C."/>
            <person name="Birren B.W."/>
            <person name="Kellis M."/>
            <person name="Cuomo C.A."/>
        </authorList>
    </citation>
    <scope>NUCLEOTIDE SEQUENCE [LARGE SCALE GENOMIC DNA]</scope>
    <source>
        <strain evidence="2">ATCC MYA-3404 / T1</strain>
    </source>
</reference>
<accession>C5MIY3</accession>
<gene>
    <name evidence="1" type="ORF">CTRG_06026</name>
</gene>
<dbReference type="GeneID" id="8298597"/>
<dbReference type="HOGENOM" id="CLU_071090_0_0_1"/>
<sequence length="290" mass="34283">MSDELAREAERLLKSTSILNHKYGIPEVEPNQTSSNIKELEQKYFTMYKSLNHKLNKLMYLNKIQEVESLPDEQIKQQVEIIKHNMGITDSEELLDFLKLQNSEIKTDRLLLSYLLMTKPILKSIHQSQLNTSEQNIHSMLTELYDDEKGLITNYKEKEFDREAYNTITKVIKPLIEESTELNKTLKESNRKYVQNKENIVRETISNQGDKRKEFYELVNKWEKLQQMCLEIPERILELPVNWYDDPELLSIMEQVDQIQIKLNKYLSIANKDTVSMFTTTELLALEFPE</sequence>
<dbReference type="eggNOG" id="ENOG502RQ36">
    <property type="taxonomic scope" value="Eukaryota"/>
</dbReference>
<dbReference type="KEGG" id="ctp:CTRG_06026"/>
<evidence type="ECO:0000313" key="1">
    <source>
        <dbReference type="EMBL" id="EER30242.1"/>
    </source>
</evidence>